<protein>
    <submittedName>
        <fullName evidence="1">Uncharacterized protein</fullName>
    </submittedName>
</protein>
<dbReference type="Proteomes" id="UP000250043">
    <property type="component" value="Unassembled WGS sequence"/>
</dbReference>
<sequence>QHRVCPRFSIQAQVKALCFLHSLPFNRTLVNQFSIAFDVYLDILHGVDQLVNAALHRDRPNWRMLNACPPCLHSLEDEPPLKYRLLVTMDGNSSLKLVNNVFRSGQVQEDIKTRRSDIWILPEEVDRFKDEVSRAQVS</sequence>
<feature type="non-terminal residue" evidence="1">
    <location>
        <position position="1"/>
    </location>
</feature>
<keyword evidence="2" id="KW-1185">Reference proteome</keyword>
<dbReference type="EMBL" id="KV722716">
    <property type="protein sequence ID" value="OCH84140.1"/>
    <property type="molecule type" value="Genomic_DNA"/>
</dbReference>
<reference evidence="1 2" key="1">
    <citation type="submission" date="2016-07" db="EMBL/GenBank/DDBJ databases">
        <title>Draft genome of the white-rot fungus Obba rivulosa 3A-2.</title>
        <authorList>
            <consortium name="DOE Joint Genome Institute"/>
            <person name="Miettinen O."/>
            <person name="Riley R."/>
            <person name="Acob R."/>
            <person name="Barry K."/>
            <person name="Cullen D."/>
            <person name="De Vries R."/>
            <person name="Hainaut M."/>
            <person name="Hatakka A."/>
            <person name="Henrissat B."/>
            <person name="Hilden K."/>
            <person name="Kuo R."/>
            <person name="Labutti K."/>
            <person name="Lipzen A."/>
            <person name="Makela M.R."/>
            <person name="Sandor L."/>
            <person name="Spatafora J.W."/>
            <person name="Grigoriev I.V."/>
            <person name="Hibbett D.S."/>
        </authorList>
    </citation>
    <scope>NUCLEOTIDE SEQUENCE [LARGE SCALE GENOMIC DNA]</scope>
    <source>
        <strain evidence="1 2">3A-2</strain>
    </source>
</reference>
<dbReference type="OrthoDB" id="2801263at2759"/>
<accession>A0A8E2AKU5</accession>
<organism evidence="1 2">
    <name type="scientific">Obba rivulosa</name>
    <dbReference type="NCBI Taxonomy" id="1052685"/>
    <lineage>
        <taxon>Eukaryota</taxon>
        <taxon>Fungi</taxon>
        <taxon>Dikarya</taxon>
        <taxon>Basidiomycota</taxon>
        <taxon>Agaricomycotina</taxon>
        <taxon>Agaricomycetes</taxon>
        <taxon>Polyporales</taxon>
        <taxon>Gelatoporiaceae</taxon>
        <taxon>Obba</taxon>
    </lineage>
</organism>
<dbReference type="AlphaFoldDB" id="A0A8E2AKU5"/>
<evidence type="ECO:0000313" key="1">
    <source>
        <dbReference type="EMBL" id="OCH84140.1"/>
    </source>
</evidence>
<gene>
    <name evidence="1" type="ORF">OBBRIDRAFT_742103</name>
</gene>
<evidence type="ECO:0000313" key="2">
    <source>
        <dbReference type="Proteomes" id="UP000250043"/>
    </source>
</evidence>
<name>A0A8E2AKU5_9APHY</name>
<proteinExistence type="predicted"/>